<feature type="region of interest" description="Disordered" evidence="1">
    <location>
        <begin position="243"/>
        <end position="271"/>
    </location>
</feature>
<feature type="compositionally biased region" description="Polar residues" evidence="1">
    <location>
        <begin position="243"/>
        <end position="269"/>
    </location>
</feature>
<feature type="region of interest" description="Disordered" evidence="1">
    <location>
        <begin position="469"/>
        <end position="489"/>
    </location>
</feature>
<name>G3BA64_CANTC</name>
<gene>
    <name evidence="2" type="ORF">CANTEDRAFT_135954</name>
</gene>
<organism evidence="3">
    <name type="scientific">Candida tenuis (strain ATCC 10573 / BCRC 21748 / CBS 615 / JCM 9827 / NBRC 10315 / NRRL Y-1498 / VKM Y-70)</name>
    <name type="common">Yeast</name>
    <name type="synonym">Yamadazyma tenuis</name>
    <dbReference type="NCBI Taxonomy" id="590646"/>
    <lineage>
        <taxon>Eukaryota</taxon>
        <taxon>Fungi</taxon>
        <taxon>Dikarya</taxon>
        <taxon>Ascomycota</taxon>
        <taxon>Saccharomycotina</taxon>
        <taxon>Pichiomycetes</taxon>
        <taxon>Debaryomycetaceae</taxon>
        <taxon>Yamadazyma</taxon>
    </lineage>
</organism>
<dbReference type="HOGENOM" id="CLU_522725_0_0_1"/>
<evidence type="ECO:0000256" key="1">
    <source>
        <dbReference type="SAM" id="MobiDB-lite"/>
    </source>
</evidence>
<evidence type="ECO:0000313" key="3">
    <source>
        <dbReference type="Proteomes" id="UP000000707"/>
    </source>
</evidence>
<evidence type="ECO:0000313" key="2">
    <source>
        <dbReference type="EMBL" id="EGV62024.1"/>
    </source>
</evidence>
<dbReference type="OrthoDB" id="4021409at2759"/>
<dbReference type="eggNOG" id="ENOG502RPWZ">
    <property type="taxonomic scope" value="Eukaryota"/>
</dbReference>
<keyword evidence="3" id="KW-1185">Reference proteome</keyword>
<proteinExistence type="predicted"/>
<protein>
    <submittedName>
        <fullName evidence="2">Uncharacterized protein</fullName>
    </submittedName>
</protein>
<dbReference type="EMBL" id="GL996527">
    <property type="protein sequence ID" value="EGV62024.1"/>
    <property type="molecule type" value="Genomic_DNA"/>
</dbReference>
<dbReference type="AlphaFoldDB" id="G3BA64"/>
<accession>G3BA64</accession>
<dbReference type="Proteomes" id="UP000000707">
    <property type="component" value="Unassembled WGS sequence"/>
</dbReference>
<sequence>MVTLYSMVQQQSLPNAWSGITTGVPSLDEKLLGGGLKGVYDFQVVPSSSSMEMVICEMLASYLKKGPDKRVVMINTFNDFPLQFMKLRKDFNSQWFSHQIQVYNLDTVSKLVIHLQKLNQSLSSDTIVVINNFHELLELYKLELSSCHQEMILRVHAANNKTIIDHTQQHEIEGTLPRMIEIPRISNLVRESPNSKYGSHVTYVYNLLSQLAYHKNSLVFITGSLDVKFKTWSLPSSSFMDTSASFDSSQATPPASALPSTGSRSSPAPTQYHPKGRLVLTFSDHQMSPGNRSSSGIFEAVITKRVMFFKDWYHKTPEATRKRSRKEKLVFGARVDGDETIYFEIVDNDLVDLSEVSKPLPAPSLVQVSTVSSSKPAANTGFLDNLSSSPGVFPSSMPLATSTSQGGPLTLGTSQPGLLATSTSQVVLVATSNEAVFPGQEVLAEEVEVQSVDEREEVELSEIETVEANNNENDNDNDNDNDNGNTDVDQEKGHRVLADSNHLDLSSIIQDSQDMGTPLFL</sequence>
<reference evidence="2 3" key="1">
    <citation type="journal article" date="2011" name="Proc. Natl. Acad. Sci. U.S.A.">
        <title>Comparative genomics of xylose-fermenting fungi for enhanced biofuel production.</title>
        <authorList>
            <person name="Wohlbach D.J."/>
            <person name="Kuo A."/>
            <person name="Sato T.K."/>
            <person name="Potts K.M."/>
            <person name="Salamov A.A."/>
            <person name="LaButti K.M."/>
            <person name="Sun H."/>
            <person name="Clum A."/>
            <person name="Pangilinan J.L."/>
            <person name="Lindquist E.A."/>
            <person name="Lucas S."/>
            <person name="Lapidus A."/>
            <person name="Jin M."/>
            <person name="Gunawan C."/>
            <person name="Balan V."/>
            <person name="Dale B.E."/>
            <person name="Jeffries T.W."/>
            <person name="Zinkel R."/>
            <person name="Barry K.W."/>
            <person name="Grigoriev I.V."/>
            <person name="Gasch A.P."/>
        </authorList>
    </citation>
    <scope>NUCLEOTIDE SEQUENCE [LARGE SCALE GENOMIC DNA]</scope>
    <source>
        <strain evidence="3">ATCC 10573 / BCRC 21748 / CBS 615 / JCM 9827 / NBRC 10315 / NRRL Y-1498 / VKM Y-70</strain>
    </source>
</reference>